<dbReference type="GO" id="GO:0007023">
    <property type="term" value="P:post-chaperonin tubulin folding pathway"/>
    <property type="evidence" value="ECO:0007669"/>
    <property type="project" value="InterPro"/>
</dbReference>
<reference evidence="1" key="1">
    <citation type="submission" date="2019-10" db="EMBL/GenBank/DDBJ databases">
        <title>The sequence and de novo assembly of the wild yak genome.</title>
        <authorList>
            <person name="Liu Y."/>
        </authorList>
    </citation>
    <scope>NUCLEOTIDE SEQUENCE [LARGE SCALE GENOMIC DNA]</scope>
    <source>
        <strain evidence="1">WY2019</strain>
    </source>
</reference>
<dbReference type="GO" id="GO:0016328">
    <property type="term" value="C:lateral plasma membrane"/>
    <property type="evidence" value="ECO:0007669"/>
    <property type="project" value="TreeGrafter"/>
</dbReference>
<evidence type="ECO:0000313" key="2">
    <source>
        <dbReference type="Proteomes" id="UP000322234"/>
    </source>
</evidence>
<comment type="caution">
    <text evidence="1">The sequence shown here is derived from an EMBL/GenBank/DDBJ whole genome shotgun (WGS) entry which is preliminary data.</text>
</comment>
<dbReference type="PANTHER" id="PTHR12658:SF0">
    <property type="entry name" value="TUBULIN-SPECIFIC CHAPERONE D"/>
    <property type="match status" value="1"/>
</dbReference>
<dbReference type="GO" id="GO:0005096">
    <property type="term" value="F:GTPase activator activity"/>
    <property type="evidence" value="ECO:0007669"/>
    <property type="project" value="InterPro"/>
</dbReference>
<dbReference type="GO" id="GO:0070830">
    <property type="term" value="P:bicellular tight junction assembly"/>
    <property type="evidence" value="ECO:0007669"/>
    <property type="project" value="TreeGrafter"/>
</dbReference>
<dbReference type="Proteomes" id="UP000322234">
    <property type="component" value="Unassembled WGS sequence"/>
</dbReference>
<dbReference type="GO" id="GO:0007021">
    <property type="term" value="P:tubulin complex assembly"/>
    <property type="evidence" value="ECO:0007669"/>
    <property type="project" value="InterPro"/>
</dbReference>
<dbReference type="EMBL" id="VBQZ03000161">
    <property type="protein sequence ID" value="MXQ96407.1"/>
    <property type="molecule type" value="Genomic_DNA"/>
</dbReference>
<name>A0A6B0S622_9CETA</name>
<evidence type="ECO:0000313" key="1">
    <source>
        <dbReference type="EMBL" id="MXQ96407.1"/>
    </source>
</evidence>
<dbReference type="InterPro" id="IPR033162">
    <property type="entry name" value="TBCD"/>
</dbReference>
<dbReference type="GO" id="GO:0034333">
    <property type="term" value="P:adherens junction assembly"/>
    <property type="evidence" value="ECO:0007669"/>
    <property type="project" value="TreeGrafter"/>
</dbReference>
<sequence>MPQLSAGQGADQLKPRCQGTLCPGCADVKIPRKRKKACFTTDSPFMMLPLIPQKWSGAQKREENPLLPALLYPPREEENAHVTLADTFQMALHQASSFLTFSKQEGAVAADMTMALIAFFSVETDAEMSQMITTLHSAAWGDYFCRDCDDLNTGQQPKEGLWAPQSQMSGHYRYSYYLTRRKVYIHTLSKDVQKPRSSIEVFCGLVQFPRDVSRKVLPQLFLLLCDPFPMIWKNMASQVYEMVLTYNVVVAGILDTVMAVLRSTAWDTKFLPVKAQGNCRYDCRGLPRPQLVPKFSQLL</sequence>
<gene>
    <name evidence="1" type="ORF">E5288_WYG002923</name>
</gene>
<organism evidence="1 2">
    <name type="scientific">Bos mutus</name>
    <name type="common">wild yak</name>
    <dbReference type="NCBI Taxonomy" id="72004"/>
    <lineage>
        <taxon>Eukaryota</taxon>
        <taxon>Metazoa</taxon>
        <taxon>Chordata</taxon>
        <taxon>Craniata</taxon>
        <taxon>Vertebrata</taxon>
        <taxon>Euteleostomi</taxon>
        <taxon>Mammalia</taxon>
        <taxon>Eutheria</taxon>
        <taxon>Laurasiatheria</taxon>
        <taxon>Artiodactyla</taxon>
        <taxon>Ruminantia</taxon>
        <taxon>Pecora</taxon>
        <taxon>Bovidae</taxon>
        <taxon>Bovinae</taxon>
        <taxon>Bos</taxon>
    </lineage>
</organism>
<dbReference type="GO" id="GO:0048487">
    <property type="term" value="F:beta-tubulin binding"/>
    <property type="evidence" value="ECO:0007669"/>
    <property type="project" value="InterPro"/>
</dbReference>
<proteinExistence type="predicted"/>
<protein>
    <submittedName>
        <fullName evidence="1">Uncharacterized protein</fullName>
    </submittedName>
</protein>
<keyword evidence="2" id="KW-1185">Reference proteome</keyword>
<dbReference type="PANTHER" id="PTHR12658">
    <property type="entry name" value="BETA-TUBULIN COFACTOR D"/>
    <property type="match status" value="1"/>
</dbReference>
<accession>A0A6B0S622</accession>
<dbReference type="AlphaFoldDB" id="A0A6B0S622"/>
<dbReference type="GO" id="GO:0000226">
    <property type="term" value="P:microtubule cytoskeleton organization"/>
    <property type="evidence" value="ECO:0007669"/>
    <property type="project" value="TreeGrafter"/>
</dbReference>